<dbReference type="OrthoDB" id="109585at2"/>
<keyword evidence="2" id="KW-0812">Transmembrane</keyword>
<comment type="caution">
    <text evidence="3">The sequence shown here is derived from an EMBL/GenBank/DDBJ whole genome shotgun (WGS) entry which is preliminary data.</text>
</comment>
<dbReference type="EMBL" id="BMHA01000002">
    <property type="protein sequence ID" value="GGI03693.1"/>
    <property type="molecule type" value="Genomic_DNA"/>
</dbReference>
<feature type="region of interest" description="Disordered" evidence="1">
    <location>
        <begin position="152"/>
        <end position="171"/>
    </location>
</feature>
<dbReference type="RefSeq" id="WP_130650959.1">
    <property type="nucleotide sequence ID" value="NZ_BMHA01000002.1"/>
</dbReference>
<feature type="region of interest" description="Disordered" evidence="1">
    <location>
        <begin position="392"/>
        <end position="450"/>
    </location>
</feature>
<dbReference type="Proteomes" id="UP000650511">
    <property type="component" value="Unassembled WGS sequence"/>
</dbReference>
<evidence type="ECO:0000313" key="3">
    <source>
        <dbReference type="EMBL" id="GGI03693.1"/>
    </source>
</evidence>
<proteinExistence type="predicted"/>
<evidence type="ECO:0000256" key="1">
    <source>
        <dbReference type="SAM" id="MobiDB-lite"/>
    </source>
</evidence>
<reference evidence="3" key="1">
    <citation type="journal article" date="2014" name="Int. J. Syst. Evol. Microbiol.">
        <title>Complete genome sequence of Corynebacterium casei LMG S-19264T (=DSM 44701T), isolated from a smear-ripened cheese.</title>
        <authorList>
            <consortium name="US DOE Joint Genome Institute (JGI-PGF)"/>
            <person name="Walter F."/>
            <person name="Albersmeier A."/>
            <person name="Kalinowski J."/>
            <person name="Ruckert C."/>
        </authorList>
    </citation>
    <scope>NUCLEOTIDE SEQUENCE</scope>
    <source>
        <strain evidence="3">CGMCC 1.14988</strain>
    </source>
</reference>
<evidence type="ECO:0000256" key="2">
    <source>
        <dbReference type="SAM" id="Phobius"/>
    </source>
</evidence>
<keyword evidence="2" id="KW-0472">Membrane</keyword>
<dbReference type="AlphaFoldDB" id="A0A8J3A5M2"/>
<evidence type="ECO:0000313" key="4">
    <source>
        <dbReference type="Proteomes" id="UP000650511"/>
    </source>
</evidence>
<name>A0A8J3A5M2_9ACTN</name>
<protein>
    <submittedName>
        <fullName evidence="3">Uncharacterized protein</fullName>
    </submittedName>
</protein>
<accession>A0A8J3A5M2</accession>
<feature type="transmembrane region" description="Helical" evidence="2">
    <location>
        <begin position="41"/>
        <end position="63"/>
    </location>
</feature>
<gene>
    <name evidence="3" type="ORF">GCM10011354_05310</name>
</gene>
<keyword evidence="2" id="KW-1133">Transmembrane helix</keyword>
<sequence>MDRVEELIRESLQTRALDVEPTPALWREVDRRVVARRRYQVLTWSLAGAAAALAGILVVPLVADQVGGTGPDLEIPPLAPVPVAGAVPDTYVVDVDGQLELRDLRSGDPIPVEALEAMGATEAPARELEVRPGSTRDDYAVLAVRGGVGDGASRVELLDGGDPAGGTEGVRRGASVATALAPGAEDEPSFLTSVVWAPDQDAAIVTAPATGDDGTVLRWWDTPSAEDLQGEGDWPEAGPIVLDRDVELLDWVGATSVRGDESVLVLRDAQGRLVAQTIEVQGDGTLAPGETRELPSGTDVASSHAVPGTLAAAEYTLARSGDTWELAWSADGDRHTTTTLPDGLGTDGEPWLDAKQDAALVGNGSATWLVAHDGDGEFLAPVELGTGGRAALFDRSRPGAAPTTDEPDPAPPTSTTTEPVPGDTSDPRTSAAAPATDDAAPSPSPLPAPALPAPLVTVGVTDLVLHGPDGEQVLTSLPAEGESSFLSVAVRPGSSPDELTVVALHLAEGMQDLRTYRLVDGELSVDYWPQQYQVGFGGEAGDAVAAYGPVWHPSGDKLAWVETGTSGTPVLRVVGWTEAGVGTGDTADDHASFSLDELVGMEPEPVDWVDLGEGRTEIRAVTGDGASSWITLPIEIQGDDAAARSGRPEFHSLASGGQGAVGGLAGSSADGPRWVLQDGAVRSLVDRSVVVPLPPAFFAAEGIPDPWMRALGDGVLVGMSNTGTAYHVTGDGEISRVGGDGILDGDVIR</sequence>
<organism evidence="3 4">
    <name type="scientific">Egicoccus halophilus</name>
    <dbReference type="NCBI Taxonomy" id="1670830"/>
    <lineage>
        <taxon>Bacteria</taxon>
        <taxon>Bacillati</taxon>
        <taxon>Actinomycetota</taxon>
        <taxon>Nitriliruptoria</taxon>
        <taxon>Egicoccales</taxon>
        <taxon>Egicoccaceae</taxon>
        <taxon>Egicoccus</taxon>
    </lineage>
</organism>
<reference evidence="3" key="2">
    <citation type="submission" date="2020-09" db="EMBL/GenBank/DDBJ databases">
        <authorList>
            <person name="Sun Q."/>
            <person name="Zhou Y."/>
        </authorList>
    </citation>
    <scope>NUCLEOTIDE SEQUENCE</scope>
    <source>
        <strain evidence="3">CGMCC 1.14988</strain>
    </source>
</reference>
<feature type="compositionally biased region" description="Low complexity" evidence="1">
    <location>
        <begin position="427"/>
        <end position="441"/>
    </location>
</feature>
<keyword evidence="4" id="KW-1185">Reference proteome</keyword>